<dbReference type="OrthoDB" id="2418628at2759"/>
<dbReference type="Proteomes" id="UP000789508">
    <property type="component" value="Unassembled WGS sequence"/>
</dbReference>
<accession>A0A9N9J6C7</accession>
<evidence type="ECO:0000313" key="2">
    <source>
        <dbReference type="Proteomes" id="UP000789508"/>
    </source>
</evidence>
<protein>
    <submittedName>
        <fullName evidence="1">4540_t:CDS:1</fullName>
    </submittedName>
</protein>
<feature type="non-terminal residue" evidence="1">
    <location>
        <position position="79"/>
    </location>
</feature>
<evidence type="ECO:0000313" key="1">
    <source>
        <dbReference type="EMBL" id="CAG8766031.1"/>
    </source>
</evidence>
<organism evidence="1 2">
    <name type="scientific">Ambispora leptoticha</name>
    <dbReference type="NCBI Taxonomy" id="144679"/>
    <lineage>
        <taxon>Eukaryota</taxon>
        <taxon>Fungi</taxon>
        <taxon>Fungi incertae sedis</taxon>
        <taxon>Mucoromycota</taxon>
        <taxon>Glomeromycotina</taxon>
        <taxon>Glomeromycetes</taxon>
        <taxon>Archaeosporales</taxon>
        <taxon>Ambisporaceae</taxon>
        <taxon>Ambispora</taxon>
    </lineage>
</organism>
<keyword evidence="2" id="KW-1185">Reference proteome</keyword>
<reference evidence="1" key="1">
    <citation type="submission" date="2021-06" db="EMBL/GenBank/DDBJ databases">
        <authorList>
            <person name="Kallberg Y."/>
            <person name="Tangrot J."/>
            <person name="Rosling A."/>
        </authorList>
    </citation>
    <scope>NUCLEOTIDE SEQUENCE</scope>
    <source>
        <strain evidence="1">FL130A</strain>
    </source>
</reference>
<gene>
    <name evidence="1" type="ORF">ALEPTO_LOCUS13879</name>
</gene>
<sequence>VSGLQLMSFSQTGTKYVKIKVDIYTNYSKRLSVFEVQNFYAIVEYYLVYEFEESKVMLAYVQWTSPVKEDSTGERHLVG</sequence>
<comment type="caution">
    <text evidence="1">The sequence shown here is derived from an EMBL/GenBank/DDBJ whole genome shotgun (WGS) entry which is preliminary data.</text>
</comment>
<proteinExistence type="predicted"/>
<dbReference type="AlphaFoldDB" id="A0A9N9J6C7"/>
<name>A0A9N9J6C7_9GLOM</name>
<dbReference type="EMBL" id="CAJVPS010049309">
    <property type="protein sequence ID" value="CAG8766031.1"/>
    <property type="molecule type" value="Genomic_DNA"/>
</dbReference>